<dbReference type="GO" id="GO:0046872">
    <property type="term" value="F:metal ion binding"/>
    <property type="evidence" value="ECO:0007669"/>
    <property type="project" value="InterPro"/>
</dbReference>
<proteinExistence type="inferred from homology"/>
<comment type="similarity">
    <text evidence="1">Belongs to the Cu-Zn superoxide dismutase family.</text>
</comment>
<dbReference type="RefSeq" id="WP_083970938.1">
    <property type="nucleotide sequence ID" value="NZ_LLZH01000017.1"/>
</dbReference>
<dbReference type="InterPro" id="IPR036423">
    <property type="entry name" value="SOD-like_Cu/Zn_dom_sf"/>
</dbReference>
<name>A0A0X3V8Z9_9ACTN</name>
<evidence type="ECO:0000256" key="3">
    <source>
        <dbReference type="SAM" id="SignalP"/>
    </source>
</evidence>
<dbReference type="InterPro" id="IPR001424">
    <property type="entry name" value="SOD_Cu_Zn_dom"/>
</dbReference>
<gene>
    <name evidence="5" type="ORF">ADL15_05430</name>
</gene>
<dbReference type="SUPFAM" id="SSF49329">
    <property type="entry name" value="Cu,Zn superoxide dismutase-like"/>
    <property type="match status" value="1"/>
</dbReference>
<feature type="chain" id="PRO_5007055666" description="Superoxide dismutase copper/zinc binding domain-containing protein" evidence="3">
    <location>
        <begin position="26"/>
        <end position="196"/>
    </location>
</feature>
<feature type="region of interest" description="Disordered" evidence="2">
    <location>
        <begin position="99"/>
        <end position="119"/>
    </location>
</feature>
<feature type="signal peptide" evidence="3">
    <location>
        <begin position="1"/>
        <end position="25"/>
    </location>
</feature>
<dbReference type="Proteomes" id="UP000053244">
    <property type="component" value="Unassembled WGS sequence"/>
</dbReference>
<organism evidence="5 6">
    <name type="scientific">Actinoplanes awajinensis subsp. mycoplanecinus</name>
    <dbReference type="NCBI Taxonomy" id="135947"/>
    <lineage>
        <taxon>Bacteria</taxon>
        <taxon>Bacillati</taxon>
        <taxon>Actinomycetota</taxon>
        <taxon>Actinomycetes</taxon>
        <taxon>Micromonosporales</taxon>
        <taxon>Micromonosporaceae</taxon>
        <taxon>Actinoplanes</taxon>
    </lineage>
</organism>
<evidence type="ECO:0000313" key="5">
    <source>
        <dbReference type="EMBL" id="KUL41178.1"/>
    </source>
</evidence>
<dbReference type="OrthoDB" id="3297424at2"/>
<feature type="compositionally biased region" description="Basic and acidic residues" evidence="2">
    <location>
        <begin position="105"/>
        <end position="117"/>
    </location>
</feature>
<feature type="domain" description="Superoxide dismutase copper/zinc binding" evidence="4">
    <location>
        <begin position="57"/>
        <end position="183"/>
    </location>
</feature>
<sequence length="196" mass="20191">MMVHRLLPALAGPLLLGLAATPASAAPAPGPAVFQSWTAGAQAVTYDPVVVPLGATAQVEFSSTGHNLWVRLGVTGLVPGRAYGAHMHVAACAADPKAAGPHFQHQHDPAATKEKPSSDPAFANAVNEIWLDFTADARGAATVSRSQRWMFARDQRPKSLILHAETTKTGPGVAGTAGARVGCLNLPFGYGGTGAR</sequence>
<evidence type="ECO:0000259" key="4">
    <source>
        <dbReference type="Pfam" id="PF00080"/>
    </source>
</evidence>
<comment type="caution">
    <text evidence="5">The sequence shown here is derived from an EMBL/GenBank/DDBJ whole genome shotgun (WGS) entry which is preliminary data.</text>
</comment>
<dbReference type="AlphaFoldDB" id="A0A0X3V8Z9"/>
<reference evidence="5 6" key="1">
    <citation type="submission" date="2015-10" db="EMBL/GenBank/DDBJ databases">
        <authorList>
            <person name="Gilbert D.G."/>
        </authorList>
    </citation>
    <scope>NUCLEOTIDE SEQUENCE [LARGE SCALE GENOMIC DNA]</scope>
    <source>
        <strain evidence="5 6">NRRL B-16712</strain>
    </source>
</reference>
<accession>A0A0X3V8Z9</accession>
<dbReference type="GO" id="GO:0006801">
    <property type="term" value="P:superoxide metabolic process"/>
    <property type="evidence" value="ECO:0007669"/>
    <property type="project" value="InterPro"/>
</dbReference>
<evidence type="ECO:0000313" key="6">
    <source>
        <dbReference type="Proteomes" id="UP000053244"/>
    </source>
</evidence>
<evidence type="ECO:0000256" key="1">
    <source>
        <dbReference type="ARBA" id="ARBA00010457"/>
    </source>
</evidence>
<keyword evidence="3" id="KW-0732">Signal</keyword>
<protein>
    <recommendedName>
        <fullName evidence="4">Superoxide dismutase copper/zinc binding domain-containing protein</fullName>
    </recommendedName>
</protein>
<dbReference type="EMBL" id="LLZH01000017">
    <property type="protein sequence ID" value="KUL41178.1"/>
    <property type="molecule type" value="Genomic_DNA"/>
</dbReference>
<dbReference type="Pfam" id="PF00080">
    <property type="entry name" value="Sod_Cu"/>
    <property type="match status" value="1"/>
</dbReference>
<evidence type="ECO:0000256" key="2">
    <source>
        <dbReference type="SAM" id="MobiDB-lite"/>
    </source>
</evidence>
<dbReference type="Gene3D" id="2.60.40.200">
    <property type="entry name" value="Superoxide dismutase, copper/zinc binding domain"/>
    <property type="match status" value="1"/>
</dbReference>
<keyword evidence="6" id="KW-1185">Reference proteome</keyword>